<dbReference type="Gene3D" id="3.90.1150.10">
    <property type="entry name" value="Aspartate Aminotransferase, domain 1"/>
    <property type="match status" value="1"/>
</dbReference>
<dbReference type="InterPro" id="IPR036388">
    <property type="entry name" value="WH-like_DNA-bd_sf"/>
</dbReference>
<evidence type="ECO:0000256" key="1">
    <source>
        <dbReference type="ARBA" id="ARBA00005384"/>
    </source>
</evidence>
<evidence type="ECO:0000256" key="2">
    <source>
        <dbReference type="ARBA" id="ARBA00022898"/>
    </source>
</evidence>
<dbReference type="InterPro" id="IPR000524">
    <property type="entry name" value="Tscrpt_reg_HTH_GntR"/>
</dbReference>
<keyword evidence="7" id="KW-0032">Aminotransferase</keyword>
<evidence type="ECO:0000256" key="5">
    <source>
        <dbReference type="ARBA" id="ARBA00023163"/>
    </source>
</evidence>
<dbReference type="InterPro" id="IPR015424">
    <property type="entry name" value="PyrdxlP-dep_Trfase"/>
</dbReference>
<evidence type="ECO:0000313" key="7">
    <source>
        <dbReference type="EMBL" id="MCC5467575.1"/>
    </source>
</evidence>
<dbReference type="PANTHER" id="PTHR46577">
    <property type="entry name" value="HTH-TYPE TRANSCRIPTIONAL REGULATORY PROTEIN GABR"/>
    <property type="match status" value="1"/>
</dbReference>
<dbReference type="SMART" id="SM00345">
    <property type="entry name" value="HTH_GNTR"/>
    <property type="match status" value="1"/>
</dbReference>
<comment type="caution">
    <text evidence="7">The sequence shown here is derived from an EMBL/GenBank/DDBJ whole genome shotgun (WGS) entry which is preliminary data.</text>
</comment>
<protein>
    <submittedName>
        <fullName evidence="7">PLP-dependent aminotransferase family protein</fullName>
    </submittedName>
</protein>
<organism evidence="7 8">
    <name type="scientific">Pelosinus baikalensis</name>
    <dbReference type="NCBI Taxonomy" id="2892015"/>
    <lineage>
        <taxon>Bacteria</taxon>
        <taxon>Bacillati</taxon>
        <taxon>Bacillota</taxon>
        <taxon>Negativicutes</taxon>
        <taxon>Selenomonadales</taxon>
        <taxon>Sporomusaceae</taxon>
        <taxon>Pelosinus</taxon>
    </lineage>
</organism>
<evidence type="ECO:0000259" key="6">
    <source>
        <dbReference type="PROSITE" id="PS50949"/>
    </source>
</evidence>
<dbReference type="CDD" id="cd07377">
    <property type="entry name" value="WHTH_GntR"/>
    <property type="match status" value="1"/>
</dbReference>
<keyword evidence="7" id="KW-0808">Transferase</keyword>
<dbReference type="InterPro" id="IPR015422">
    <property type="entry name" value="PyrdxlP-dep_Trfase_small"/>
</dbReference>
<evidence type="ECO:0000256" key="3">
    <source>
        <dbReference type="ARBA" id="ARBA00023015"/>
    </source>
</evidence>
<dbReference type="PROSITE" id="PS50949">
    <property type="entry name" value="HTH_GNTR"/>
    <property type="match status" value="1"/>
</dbReference>
<dbReference type="EMBL" id="JAJHJB010000036">
    <property type="protein sequence ID" value="MCC5467575.1"/>
    <property type="molecule type" value="Genomic_DNA"/>
</dbReference>
<dbReference type="RefSeq" id="WP_229536546.1">
    <property type="nucleotide sequence ID" value="NZ_JAJHJB010000036.1"/>
</dbReference>
<gene>
    <name evidence="7" type="ORF">LMF89_19765</name>
</gene>
<dbReference type="CDD" id="cd00609">
    <property type="entry name" value="AAT_like"/>
    <property type="match status" value="1"/>
</dbReference>
<keyword evidence="2" id="KW-0663">Pyridoxal phosphate</keyword>
<dbReference type="Pfam" id="PF00155">
    <property type="entry name" value="Aminotran_1_2"/>
    <property type="match status" value="1"/>
</dbReference>
<dbReference type="InterPro" id="IPR051446">
    <property type="entry name" value="HTH_trans_reg/aminotransferase"/>
</dbReference>
<dbReference type="GO" id="GO:0008483">
    <property type="term" value="F:transaminase activity"/>
    <property type="evidence" value="ECO:0007669"/>
    <property type="project" value="UniProtKB-KW"/>
</dbReference>
<dbReference type="Pfam" id="PF00392">
    <property type="entry name" value="GntR"/>
    <property type="match status" value="1"/>
</dbReference>
<name>A0ABS8HX18_9FIRM</name>
<evidence type="ECO:0000313" key="8">
    <source>
        <dbReference type="Proteomes" id="UP001165492"/>
    </source>
</evidence>
<dbReference type="InterPro" id="IPR004839">
    <property type="entry name" value="Aminotransferase_I/II_large"/>
</dbReference>
<keyword evidence="8" id="KW-1185">Reference proteome</keyword>
<dbReference type="SUPFAM" id="SSF46785">
    <property type="entry name" value="Winged helix' DNA-binding domain"/>
    <property type="match status" value="1"/>
</dbReference>
<dbReference type="InterPro" id="IPR036390">
    <property type="entry name" value="WH_DNA-bd_sf"/>
</dbReference>
<comment type="similarity">
    <text evidence="1">In the C-terminal section; belongs to the class-I pyridoxal-phosphate-dependent aminotransferase family.</text>
</comment>
<dbReference type="Gene3D" id="3.40.640.10">
    <property type="entry name" value="Type I PLP-dependent aspartate aminotransferase-like (Major domain)"/>
    <property type="match status" value="1"/>
</dbReference>
<feature type="domain" description="HTH gntR-type" evidence="6">
    <location>
        <begin position="35"/>
        <end position="103"/>
    </location>
</feature>
<keyword evidence="4" id="KW-0238">DNA-binding</keyword>
<accession>A0ABS8HX18</accession>
<dbReference type="InterPro" id="IPR015421">
    <property type="entry name" value="PyrdxlP-dep_Trfase_major"/>
</dbReference>
<dbReference type="Proteomes" id="UP001165492">
    <property type="component" value="Unassembled WGS sequence"/>
</dbReference>
<sequence>MYAKQFGLKRRIDMPVNSFDNYPMTWKPNLSGKKPPLYKALAKLLEEDIKNGTLKPGDMLPPQRELADYLDINVSTISRAFKLCEQKGMISATIGKGTYISSDVHVNSRLLTPAKTSGFIEMGPTYPTYSQNDVVIEFIKNMLDQSNAADFLQYVSPSGSLPQKSSGVKWLKKANLNTTEEHIILAYGGQNALCAVLSSLFQPGDRIGTDPLIYSGMKTLAKMIGIQLVPIQQEDYEMSPASLRNYCKNQELKGIYLIPDYQNPTTHSMSFNTRKEIASIAKEYNLIVIEDAINSILSENKGVPVAMLAPGQTVYISSTSKALCAGLRIGFIVTPSIYKSTLELSLYNINLVISPFNAEIIRQLIDSSLADKIVEERKEMIAIRNRLTDSILNDFHLLGDKYCYFRWLLLPEGWTGKTFEACAKNAGVQVYCAERFAVGNSPVPAAVRIAITAPKDLEELENGLYILKSILKQADEFTML</sequence>
<proteinExistence type="inferred from homology"/>
<dbReference type="PANTHER" id="PTHR46577:SF1">
    <property type="entry name" value="HTH-TYPE TRANSCRIPTIONAL REGULATORY PROTEIN GABR"/>
    <property type="match status" value="1"/>
</dbReference>
<reference evidence="7" key="1">
    <citation type="submission" date="2021-11" db="EMBL/GenBank/DDBJ databases">
        <title>Description of a new species Pelosinus isolated from the bottom sediments of Lake Baikal.</title>
        <authorList>
            <person name="Zakharyuk A."/>
        </authorList>
    </citation>
    <scope>NUCLEOTIDE SEQUENCE</scope>
    <source>
        <strain evidence="7">Bkl1</strain>
    </source>
</reference>
<dbReference type="Gene3D" id="1.10.10.10">
    <property type="entry name" value="Winged helix-like DNA-binding domain superfamily/Winged helix DNA-binding domain"/>
    <property type="match status" value="1"/>
</dbReference>
<evidence type="ECO:0000256" key="4">
    <source>
        <dbReference type="ARBA" id="ARBA00023125"/>
    </source>
</evidence>
<keyword evidence="5" id="KW-0804">Transcription</keyword>
<dbReference type="SUPFAM" id="SSF53383">
    <property type="entry name" value="PLP-dependent transferases"/>
    <property type="match status" value="1"/>
</dbReference>
<keyword evidence="3" id="KW-0805">Transcription regulation</keyword>